<dbReference type="RefSeq" id="WP_311554866.1">
    <property type="nucleotide sequence ID" value="NZ_JAVREJ010000002.1"/>
</dbReference>
<dbReference type="Proteomes" id="UP001183202">
    <property type="component" value="Unassembled WGS sequence"/>
</dbReference>
<gene>
    <name evidence="3" type="ORF">RM445_05255</name>
</gene>
<accession>A0ABU2N6N0</accession>
<evidence type="ECO:0000313" key="4">
    <source>
        <dbReference type="Proteomes" id="UP001183202"/>
    </source>
</evidence>
<protein>
    <submittedName>
        <fullName evidence="3">Glycosyltransferase family 4 protein</fullName>
        <ecNumber evidence="3">2.4.-.-</ecNumber>
    </submittedName>
</protein>
<evidence type="ECO:0000256" key="1">
    <source>
        <dbReference type="ARBA" id="ARBA00022676"/>
    </source>
</evidence>
<dbReference type="PANTHER" id="PTHR12526:SF510">
    <property type="entry name" value="D-INOSITOL 3-PHOSPHATE GLYCOSYLTRANSFERASE"/>
    <property type="match status" value="1"/>
</dbReference>
<dbReference type="GO" id="GO:0016757">
    <property type="term" value="F:glycosyltransferase activity"/>
    <property type="evidence" value="ECO:0007669"/>
    <property type="project" value="UniProtKB-KW"/>
</dbReference>
<name>A0ABU2N6N0_9PSEU</name>
<dbReference type="CDD" id="cd03801">
    <property type="entry name" value="GT4_PimA-like"/>
    <property type="match status" value="1"/>
</dbReference>
<comment type="caution">
    <text evidence="3">The sequence shown here is derived from an EMBL/GenBank/DDBJ whole genome shotgun (WGS) entry which is preliminary data.</text>
</comment>
<proteinExistence type="predicted"/>
<reference evidence="4" key="1">
    <citation type="submission" date="2023-07" db="EMBL/GenBank/DDBJ databases">
        <title>30 novel species of actinomycetes from the DSMZ collection.</title>
        <authorList>
            <person name="Nouioui I."/>
        </authorList>
    </citation>
    <scope>NUCLEOTIDE SEQUENCE [LARGE SCALE GENOMIC DNA]</scope>
    <source>
        <strain evidence="4">DSM 45834</strain>
    </source>
</reference>
<organism evidence="3 4">
    <name type="scientific">Pseudonocardia charpentierae</name>
    <dbReference type="NCBI Taxonomy" id="3075545"/>
    <lineage>
        <taxon>Bacteria</taxon>
        <taxon>Bacillati</taxon>
        <taxon>Actinomycetota</taxon>
        <taxon>Actinomycetes</taxon>
        <taxon>Pseudonocardiales</taxon>
        <taxon>Pseudonocardiaceae</taxon>
        <taxon>Pseudonocardia</taxon>
    </lineage>
</organism>
<dbReference type="SUPFAM" id="SSF53756">
    <property type="entry name" value="UDP-Glycosyltransferase/glycogen phosphorylase"/>
    <property type="match status" value="1"/>
</dbReference>
<evidence type="ECO:0000256" key="2">
    <source>
        <dbReference type="ARBA" id="ARBA00022679"/>
    </source>
</evidence>
<keyword evidence="4" id="KW-1185">Reference proteome</keyword>
<keyword evidence="2 3" id="KW-0808">Transferase</keyword>
<dbReference type="EC" id="2.4.-.-" evidence="3"/>
<evidence type="ECO:0000313" key="3">
    <source>
        <dbReference type="EMBL" id="MDT0348929.1"/>
    </source>
</evidence>
<dbReference type="Gene3D" id="3.40.50.2000">
    <property type="entry name" value="Glycogen Phosphorylase B"/>
    <property type="match status" value="2"/>
</dbReference>
<dbReference type="PANTHER" id="PTHR12526">
    <property type="entry name" value="GLYCOSYLTRANSFERASE"/>
    <property type="match status" value="1"/>
</dbReference>
<sequence>MLTPEVHVVVPAGIDDPASPSGGNRYDRRVCEGLADDGWVVHERAVAGAWPHPDSTARDALGAALAAAPDGAVVLVDGLVACGVPDVVVPAARRLALVVLLHLPLGDESGASPELAVREREVLSAATAVVATSPWAGRRIVALHGLDPARVTVAAPGVDPAPLAPGSGGTALLCVGALTPTKGQDLLVDALAEMQDLPWTCTLVGPLRHTAHVGALRAALARHGLTERVSLTGPLTGADLDAVYAAADLLVVPSRAETYGMVVTEALARGIPVVASDAGGLPETLGHDPEGRVPGIVVPAARPAALGAALCRWMLDPALRDGLRHAAGARRGMLHGWEVTSTCITQALTLPGGTPA</sequence>
<keyword evidence="1 3" id="KW-0328">Glycosyltransferase</keyword>
<dbReference type="Pfam" id="PF13692">
    <property type="entry name" value="Glyco_trans_1_4"/>
    <property type="match status" value="1"/>
</dbReference>
<dbReference type="EMBL" id="JAVREJ010000002">
    <property type="protein sequence ID" value="MDT0348929.1"/>
    <property type="molecule type" value="Genomic_DNA"/>
</dbReference>